<sequence length="137" mass="15202">MNEQLPITIGPSEALNAQLPGLTATVNKLEAQLNFQALTAGWYGDEENILQTRLSLVTSGEFSAMQQQKQAGERYDFADDVLSYHRSESRQVCCIVALTDNELALFSQRKGLVAAYLRTKLHKVLNLIAAEEDLSPF</sequence>
<evidence type="ECO:0000313" key="2">
    <source>
        <dbReference type="Proteomes" id="UP000032352"/>
    </source>
</evidence>
<organism evidence="1 2">
    <name type="scientific">Thalassomonas viridans</name>
    <dbReference type="NCBI Taxonomy" id="137584"/>
    <lineage>
        <taxon>Bacteria</taxon>
        <taxon>Pseudomonadati</taxon>
        <taxon>Pseudomonadota</taxon>
        <taxon>Gammaproteobacteria</taxon>
        <taxon>Alteromonadales</taxon>
        <taxon>Colwelliaceae</taxon>
        <taxon>Thalassomonas</taxon>
    </lineage>
</organism>
<accession>A0AAE9YWZ8</accession>
<keyword evidence="2" id="KW-1185">Reference proteome</keyword>
<proteinExistence type="predicted"/>
<dbReference type="Proteomes" id="UP000032352">
    <property type="component" value="Chromosome"/>
</dbReference>
<reference evidence="1 2" key="2">
    <citation type="journal article" date="2022" name="Mar. Drugs">
        <title>Bioassay-Guided Fractionation Leads to the Detection of Cholic Acid Generated by the Rare Thalassomonas sp.</title>
        <authorList>
            <person name="Pheiffer F."/>
            <person name="Schneider Y.K."/>
            <person name="Hansen E.H."/>
            <person name="Andersen J.H."/>
            <person name="Isaksson J."/>
            <person name="Busche T."/>
            <person name="R C."/>
            <person name="Kalinowski J."/>
            <person name="Zyl L.V."/>
            <person name="Trindade M."/>
        </authorList>
    </citation>
    <scope>NUCLEOTIDE SEQUENCE [LARGE SCALE GENOMIC DNA]</scope>
    <source>
        <strain evidence="1 2">XOM25</strain>
    </source>
</reference>
<protein>
    <submittedName>
        <fullName evidence="1">Uncharacterized protein</fullName>
    </submittedName>
</protein>
<gene>
    <name evidence="1" type="ORF">SG34_015405</name>
</gene>
<reference evidence="1 2" key="1">
    <citation type="journal article" date="2015" name="Genome Announc.">
        <title>Draft Genome Sequences of Marine Isolates of Thalassomonas viridans and Thalassomonas actiniarum.</title>
        <authorList>
            <person name="Olonade I."/>
            <person name="van Zyl L.J."/>
            <person name="Trindade M."/>
        </authorList>
    </citation>
    <scope>NUCLEOTIDE SEQUENCE [LARGE SCALE GENOMIC DNA]</scope>
    <source>
        <strain evidence="1 2">XOM25</strain>
    </source>
</reference>
<dbReference type="KEGG" id="tvd:SG34_015405"/>
<evidence type="ECO:0000313" key="1">
    <source>
        <dbReference type="EMBL" id="WDE02831.1"/>
    </source>
</evidence>
<dbReference type="AlphaFoldDB" id="A0AAE9YWZ8"/>
<dbReference type="RefSeq" id="WP_044839917.1">
    <property type="nucleotide sequence ID" value="NZ_CP059733.1"/>
</dbReference>
<name>A0AAE9YWZ8_9GAMM</name>
<dbReference type="EMBL" id="CP059733">
    <property type="protein sequence ID" value="WDE02831.1"/>
    <property type="molecule type" value="Genomic_DNA"/>
</dbReference>